<evidence type="ECO:0000313" key="3">
    <source>
        <dbReference type="Proteomes" id="UP000714380"/>
    </source>
</evidence>
<accession>A0ABS7ZWF5</accession>
<evidence type="ECO:0000313" key="2">
    <source>
        <dbReference type="EMBL" id="MCA6064715.1"/>
    </source>
</evidence>
<proteinExistence type="predicted"/>
<name>A0ABS7ZWF5_9GAMM</name>
<dbReference type="EMBL" id="JAEDAH010000090">
    <property type="protein sequence ID" value="MCA6064715.1"/>
    <property type="molecule type" value="Genomic_DNA"/>
</dbReference>
<feature type="chain" id="PRO_5046977676" evidence="1">
    <location>
        <begin position="18"/>
        <end position="321"/>
    </location>
</feature>
<evidence type="ECO:0000256" key="1">
    <source>
        <dbReference type="SAM" id="SignalP"/>
    </source>
</evidence>
<sequence length="321" mass="35767">MRLFFLLFLAVVPALHAEDWQPYDSQLQQFDYSGDALREYWPLLNSAPGLPHPDQQWLTDFFEQYPAVRQLSLELAAETDAPAALVALLHGDNAPLALAVADVWRLHYQGNFQQAYDLGMSLGPAGAIPALYSKLMYATLLVDERESRLRLFKEAAEASEKLLPLARENAFARFGLAYAHARTLEMLDTGDATSSGYLGPTQQTLYELIEEDPANAMYPAMLGGIHAGVVDRVGSFIGRMTYGSTEKRALKAFNDALKNNDQLAVIYYEYAKALGLMDADEYHDKRLELLSQCTQLTVYSAEEALNQKACSGLLVKLQQEQ</sequence>
<comment type="caution">
    <text evidence="2">The sequence shown here is derived from an EMBL/GenBank/DDBJ whole genome shotgun (WGS) entry which is preliminary data.</text>
</comment>
<gene>
    <name evidence="2" type="ORF">I9W95_13960</name>
</gene>
<dbReference type="Proteomes" id="UP000714380">
    <property type="component" value="Unassembled WGS sequence"/>
</dbReference>
<reference evidence="2 3" key="1">
    <citation type="submission" date="2020-12" db="EMBL/GenBank/DDBJ databases">
        <title>Novel Thalassolituus-related marine hydrocarbonoclastic bacteria mediated algae-derived hydrocarbons mineralization in twilight zone of the northern South China Sea.</title>
        <authorList>
            <person name="Dong C."/>
        </authorList>
    </citation>
    <scope>NUCLEOTIDE SEQUENCE [LARGE SCALE GENOMIC DNA]</scope>
    <source>
        <strain evidence="2 3">IMCC1826</strain>
    </source>
</reference>
<dbReference type="RefSeq" id="WP_225675960.1">
    <property type="nucleotide sequence ID" value="NZ_JAEDAH010000090.1"/>
</dbReference>
<keyword evidence="1" id="KW-0732">Signal</keyword>
<keyword evidence="3" id="KW-1185">Reference proteome</keyword>
<feature type="signal peptide" evidence="1">
    <location>
        <begin position="1"/>
        <end position="17"/>
    </location>
</feature>
<protein>
    <submittedName>
        <fullName evidence="2">Uncharacterized protein</fullName>
    </submittedName>
</protein>
<organism evidence="2 3">
    <name type="scientific">Thalassolituus marinus</name>
    <dbReference type="NCBI Taxonomy" id="671053"/>
    <lineage>
        <taxon>Bacteria</taxon>
        <taxon>Pseudomonadati</taxon>
        <taxon>Pseudomonadota</taxon>
        <taxon>Gammaproteobacteria</taxon>
        <taxon>Oceanospirillales</taxon>
        <taxon>Oceanospirillaceae</taxon>
        <taxon>Thalassolituus</taxon>
    </lineage>
</organism>